<evidence type="ECO:0000313" key="2">
    <source>
        <dbReference type="Proteomes" id="UP000198861"/>
    </source>
</evidence>
<organism evidence="1 2">
    <name type="scientific">Azotobacter beijerinckii</name>
    <dbReference type="NCBI Taxonomy" id="170623"/>
    <lineage>
        <taxon>Bacteria</taxon>
        <taxon>Pseudomonadati</taxon>
        <taxon>Pseudomonadota</taxon>
        <taxon>Gammaproteobacteria</taxon>
        <taxon>Pseudomonadales</taxon>
        <taxon>Pseudomonadaceae</taxon>
        <taxon>Azotobacter</taxon>
    </lineage>
</organism>
<dbReference type="RefSeq" id="WP_091013510.1">
    <property type="nucleotide sequence ID" value="NZ_FOKJ01000032.1"/>
</dbReference>
<accession>A0A1I1A1U7</accession>
<protein>
    <submittedName>
        <fullName evidence="1">Uncharacterized protein</fullName>
    </submittedName>
</protein>
<name>A0A1I1A1U7_9GAMM</name>
<dbReference type="EMBL" id="FOKJ01000032">
    <property type="protein sequence ID" value="SFB30558.1"/>
    <property type="molecule type" value="Genomic_DNA"/>
</dbReference>
<evidence type="ECO:0000313" key="1">
    <source>
        <dbReference type="EMBL" id="SFB30558.1"/>
    </source>
</evidence>
<proteinExistence type="predicted"/>
<reference evidence="1 2" key="1">
    <citation type="submission" date="2016-10" db="EMBL/GenBank/DDBJ databases">
        <authorList>
            <person name="Varghese N."/>
            <person name="Submissions S."/>
        </authorList>
    </citation>
    <scope>NUCLEOTIDE SEQUENCE [LARGE SCALE GENOMIC DNA]</scope>
    <source>
        <strain evidence="1 2">DSM 282</strain>
    </source>
</reference>
<comment type="caution">
    <text evidence="1">The sequence shown here is derived from an EMBL/GenBank/DDBJ whole genome shotgun (WGS) entry which is preliminary data.</text>
</comment>
<dbReference type="Proteomes" id="UP000198861">
    <property type="component" value="Unassembled WGS sequence"/>
</dbReference>
<sequence>MAEAITVHAYRKRLARHMKDNAPLPPIAAIAFGDGGHHADLTPKAPNPQALSLGHEVLRKPLAGVLQEDDFSVTGTGVLEKAELVGVRISEAALLDAAGQLVGLKTFAPKLKESDERYEISITLRF</sequence>
<keyword evidence="2" id="KW-1185">Reference proteome</keyword>
<gene>
    <name evidence="1" type="ORF">SAMN04244571_02173</name>
</gene>